<sequence>MLLIALLVLLGAVAVRGESARAQSYDAEELRFLELINEYRQTNGLDPLLLSDTLSVAAERHSEDMGRYGFVAHDTLASSYYPAGTKFHERMAAEGYAYNTYKAENIAAGLRTAGEVFAGWRDSPGHDANMLDPRHRVIGIGRAYVPGSRHGWYWTTNFGAEADPSVRGRADGALDPADWVQRSAGARELIADGRAHLGGYAAGRDVLQRRVELPGDRPRLSYRVRVAGGEESSGELRVQILNRRGERLATLRAYGAEDAGRVIEEDIGLSRFAGREVVLRFEAVTGEGPAARFVLHRVRVGAPDLESEPQPAEEELIISRD</sequence>
<evidence type="ECO:0000313" key="2">
    <source>
        <dbReference type="EMBL" id="TCJ16751.1"/>
    </source>
</evidence>
<evidence type="ECO:0000259" key="1">
    <source>
        <dbReference type="Pfam" id="PF00188"/>
    </source>
</evidence>
<accession>A0A4R1BHQ5</accession>
<dbReference type="EMBL" id="SKBU01000015">
    <property type="protein sequence ID" value="TCJ16751.1"/>
    <property type="molecule type" value="Genomic_DNA"/>
</dbReference>
<dbReference type="PANTHER" id="PTHR31157:SF1">
    <property type="entry name" value="SCP DOMAIN-CONTAINING PROTEIN"/>
    <property type="match status" value="1"/>
</dbReference>
<dbReference type="PANTHER" id="PTHR31157">
    <property type="entry name" value="SCP DOMAIN-CONTAINING PROTEIN"/>
    <property type="match status" value="1"/>
</dbReference>
<dbReference type="InterPro" id="IPR035940">
    <property type="entry name" value="CAP_sf"/>
</dbReference>
<gene>
    <name evidence="2" type="ORF">E0L93_08485</name>
</gene>
<dbReference type="Gene3D" id="3.40.33.10">
    <property type="entry name" value="CAP"/>
    <property type="match status" value="1"/>
</dbReference>
<dbReference type="InterPro" id="IPR014044">
    <property type="entry name" value="CAP_dom"/>
</dbReference>
<dbReference type="AlphaFoldDB" id="A0A4R1BHQ5"/>
<protein>
    <submittedName>
        <fullName evidence="2">CAP domain-containing protein</fullName>
    </submittedName>
</protein>
<dbReference type="Pfam" id="PF00188">
    <property type="entry name" value="CAP"/>
    <property type="match status" value="1"/>
</dbReference>
<reference evidence="2 3" key="1">
    <citation type="submission" date="2019-03" db="EMBL/GenBank/DDBJ databases">
        <title>Whole genome sequence of a novel Rubrobacter taiwanensis strain, isolated from Yellowstone National Park.</title>
        <authorList>
            <person name="Freed S."/>
            <person name="Ramaley R.F."/>
            <person name="Kyndt J.A."/>
        </authorList>
    </citation>
    <scope>NUCLEOTIDE SEQUENCE [LARGE SCALE GENOMIC DNA]</scope>
    <source>
        <strain evidence="2 3">Yellowstone</strain>
    </source>
</reference>
<dbReference type="Proteomes" id="UP000295244">
    <property type="component" value="Unassembled WGS sequence"/>
</dbReference>
<dbReference type="CDD" id="cd05379">
    <property type="entry name" value="CAP_bacterial"/>
    <property type="match status" value="1"/>
</dbReference>
<dbReference type="SUPFAM" id="SSF55797">
    <property type="entry name" value="PR-1-like"/>
    <property type="match status" value="1"/>
</dbReference>
<evidence type="ECO:0000313" key="3">
    <source>
        <dbReference type="Proteomes" id="UP000295244"/>
    </source>
</evidence>
<proteinExistence type="predicted"/>
<comment type="caution">
    <text evidence="2">The sequence shown here is derived from an EMBL/GenBank/DDBJ whole genome shotgun (WGS) entry which is preliminary data.</text>
</comment>
<feature type="domain" description="SCP" evidence="1">
    <location>
        <begin position="33"/>
        <end position="158"/>
    </location>
</feature>
<keyword evidence="3" id="KW-1185">Reference proteome</keyword>
<name>A0A4R1BHQ5_9ACTN</name>
<organism evidence="2 3">
    <name type="scientific">Rubrobacter taiwanensis</name>
    <dbReference type="NCBI Taxonomy" id="185139"/>
    <lineage>
        <taxon>Bacteria</taxon>
        <taxon>Bacillati</taxon>
        <taxon>Actinomycetota</taxon>
        <taxon>Rubrobacteria</taxon>
        <taxon>Rubrobacterales</taxon>
        <taxon>Rubrobacteraceae</taxon>
        <taxon>Rubrobacter</taxon>
    </lineage>
</organism>